<name>A0ABQ1GB24_9BACL</name>
<evidence type="ECO:0000256" key="1">
    <source>
        <dbReference type="ARBA" id="ARBA00004141"/>
    </source>
</evidence>
<dbReference type="EMBL" id="BMHF01000008">
    <property type="protein sequence ID" value="GGA40175.1"/>
    <property type="molecule type" value="Genomic_DNA"/>
</dbReference>
<sequence length="672" mass="72059">MHGFRLIFQDWKHLIHHKHGRIAMIFLILVPLIYVGLFLSGYWNPYGRLDHLPVAVVNLDKGAVLNGKPVEVGHNFVDELAQTNELDFDFVTAEAASEGMKKGDYYMIVTIPEDFSSHAATLMDEHPEQAELIYQTNAGRNFVASQIGTSAIKEMKAKLQAELTKAYTDGVFSSMQKLADGLNTAGSGAEQLHKGTETAKKGFSELASGISNAAVGASDLQKGSGKLSTSSSELAKGTNQLNQGAEQLAAGLQQLTLGQSKLEAASGKLSDKLGKWQASSRKNAEDWQAAEGASKQLTAALESYIKEHPSAAEDPDLQALLKQAETTAELYEGLSQSETALAANADEIAQGQQQLNKQTSLFAAKLKENSQGAKSLSSSAEQLDSGMANWTKGMASLNQGITALADGSRRLTTGTGQLYQGLDQLNNGSGELASKLALAKSQTTGLHASPELENMFVEPVKLTESKGVEVPNYGAGIAPYFISLGLFVGGIMGANILPLGRRQGSKLASGHQFINKLGLFLTVGIVQTIILDALILFAFQIQVQHFSLFVCFSLVTSFTFLSIIYMLLSIFGFVGKFLAVTLLVTQLATCGGTFPGQLMAPAMAAIGRLLPMTYSVQGFQQAISVGDYRQWTAALWIMLAYLIGSALIGLLFNRLEQRKNQIIENNSAQTAA</sequence>
<evidence type="ECO:0000256" key="3">
    <source>
        <dbReference type="ARBA" id="ARBA00022989"/>
    </source>
</evidence>
<feature type="transmembrane region" description="Helical" evidence="5">
    <location>
        <begin position="517"/>
        <end position="539"/>
    </location>
</feature>
<reference evidence="8" key="1">
    <citation type="journal article" date="2019" name="Int. J. Syst. Evol. Microbiol.">
        <title>The Global Catalogue of Microorganisms (GCM) 10K type strain sequencing project: providing services to taxonomists for standard genome sequencing and annotation.</title>
        <authorList>
            <consortium name="The Broad Institute Genomics Platform"/>
            <consortium name="The Broad Institute Genome Sequencing Center for Infectious Disease"/>
            <person name="Wu L."/>
            <person name="Ma J."/>
        </authorList>
    </citation>
    <scope>NUCLEOTIDE SEQUENCE [LARGE SCALE GENOMIC DNA]</scope>
    <source>
        <strain evidence="8">CGMCC 1.15044</strain>
    </source>
</reference>
<keyword evidence="8" id="KW-1185">Reference proteome</keyword>
<evidence type="ECO:0000259" key="6">
    <source>
        <dbReference type="Pfam" id="PF12698"/>
    </source>
</evidence>
<dbReference type="NCBIfam" id="TIGR03062">
    <property type="entry name" value="pip_yhgE_Cterm"/>
    <property type="match status" value="1"/>
</dbReference>
<proteinExistence type="predicted"/>
<keyword evidence="2 5" id="KW-0812">Transmembrane</keyword>
<feature type="transmembrane region" description="Helical" evidence="5">
    <location>
        <begin position="21"/>
        <end position="43"/>
    </location>
</feature>
<protein>
    <submittedName>
        <fullName evidence="7">Phage infection protein</fullName>
    </submittedName>
</protein>
<evidence type="ECO:0000256" key="2">
    <source>
        <dbReference type="ARBA" id="ARBA00022692"/>
    </source>
</evidence>
<evidence type="ECO:0000256" key="4">
    <source>
        <dbReference type="ARBA" id="ARBA00023136"/>
    </source>
</evidence>
<keyword evidence="3 5" id="KW-1133">Transmembrane helix</keyword>
<dbReference type="InterPro" id="IPR013525">
    <property type="entry name" value="ABC2_TM"/>
</dbReference>
<dbReference type="Proteomes" id="UP000609323">
    <property type="component" value="Unassembled WGS sequence"/>
</dbReference>
<dbReference type="Gene3D" id="3.40.1710.10">
    <property type="entry name" value="abc type-2 transporter like domain"/>
    <property type="match status" value="1"/>
</dbReference>
<feature type="transmembrane region" description="Helical" evidence="5">
    <location>
        <begin position="577"/>
        <end position="594"/>
    </location>
</feature>
<dbReference type="InterPro" id="IPR023908">
    <property type="entry name" value="xxxLxxG_rpt"/>
</dbReference>
<feature type="transmembrane region" description="Helical" evidence="5">
    <location>
        <begin position="633"/>
        <end position="652"/>
    </location>
</feature>
<evidence type="ECO:0000256" key="5">
    <source>
        <dbReference type="SAM" id="Phobius"/>
    </source>
</evidence>
<feature type="domain" description="ABC-2 type transporter transmembrane" evidence="6">
    <location>
        <begin position="343"/>
        <end position="650"/>
    </location>
</feature>
<accession>A0ABQ1GB24</accession>
<dbReference type="InterPro" id="IPR017500">
    <property type="entry name" value="Phage_infect_YhgE_N"/>
</dbReference>
<feature type="domain" description="ABC-2 type transporter transmembrane" evidence="6">
    <location>
        <begin position="24"/>
        <end position="169"/>
    </location>
</feature>
<comment type="subcellular location">
    <subcellularLocation>
        <location evidence="1">Membrane</location>
        <topology evidence="1">Multi-pass membrane protein</topology>
    </subcellularLocation>
</comment>
<gene>
    <name evidence="7" type="ORF">GCM10010917_26830</name>
</gene>
<evidence type="ECO:0000313" key="8">
    <source>
        <dbReference type="Proteomes" id="UP000609323"/>
    </source>
</evidence>
<comment type="caution">
    <text evidence="7">The sequence shown here is derived from an EMBL/GenBank/DDBJ whole genome shotgun (WGS) entry which is preliminary data.</text>
</comment>
<dbReference type="NCBIfam" id="TIGR03057">
    <property type="entry name" value="xxxLxxG_by_4"/>
    <property type="match status" value="2"/>
</dbReference>
<organism evidence="7 8">
    <name type="scientific">Paenibacillus physcomitrellae</name>
    <dbReference type="NCBI Taxonomy" id="1619311"/>
    <lineage>
        <taxon>Bacteria</taxon>
        <taxon>Bacillati</taxon>
        <taxon>Bacillota</taxon>
        <taxon>Bacilli</taxon>
        <taxon>Bacillales</taxon>
        <taxon>Paenibacillaceae</taxon>
        <taxon>Paenibacillus</taxon>
    </lineage>
</organism>
<dbReference type="PANTHER" id="PTHR43077">
    <property type="entry name" value="TRANSPORT PERMEASE YVFS-RELATED"/>
    <property type="match status" value="1"/>
</dbReference>
<feature type="transmembrane region" description="Helical" evidence="5">
    <location>
        <begin position="477"/>
        <end position="497"/>
    </location>
</feature>
<dbReference type="NCBIfam" id="TIGR03061">
    <property type="entry name" value="pip_yhgE_Nterm"/>
    <property type="match status" value="1"/>
</dbReference>
<feature type="transmembrane region" description="Helical" evidence="5">
    <location>
        <begin position="545"/>
        <end position="568"/>
    </location>
</feature>
<dbReference type="InterPro" id="IPR051328">
    <property type="entry name" value="T7SS_ABC-Transporter"/>
</dbReference>
<dbReference type="InterPro" id="IPR017501">
    <property type="entry name" value="Phage_infect_YhgE_C"/>
</dbReference>
<evidence type="ECO:0000313" key="7">
    <source>
        <dbReference type="EMBL" id="GGA40175.1"/>
    </source>
</evidence>
<dbReference type="Pfam" id="PF12698">
    <property type="entry name" value="ABC2_membrane_3"/>
    <property type="match status" value="2"/>
</dbReference>
<dbReference type="PANTHER" id="PTHR43077:SF5">
    <property type="entry name" value="PHAGE INFECTION PROTEIN"/>
    <property type="match status" value="1"/>
</dbReference>
<dbReference type="RefSeq" id="WP_174704627.1">
    <property type="nucleotide sequence ID" value="NZ_BMHF01000008.1"/>
</dbReference>
<keyword evidence="4 5" id="KW-0472">Membrane</keyword>
<dbReference type="Gene3D" id="1.10.287.950">
    <property type="entry name" value="Methyl-accepting chemotaxis protein"/>
    <property type="match status" value="1"/>
</dbReference>